<evidence type="ECO:0000313" key="2">
    <source>
        <dbReference type="EMBL" id="KAG2933557.1"/>
    </source>
</evidence>
<dbReference type="Proteomes" id="UP000736787">
    <property type="component" value="Unassembled WGS sequence"/>
</dbReference>
<evidence type="ECO:0000313" key="4">
    <source>
        <dbReference type="Proteomes" id="UP000251314"/>
    </source>
</evidence>
<comment type="caution">
    <text evidence="3">The sequence shown here is derived from an EMBL/GenBank/DDBJ whole genome shotgun (WGS) entry which is preliminary data.</text>
</comment>
<sequence>MRYVAGKVGQTIASEMGESFSLMFAGWTCNSLHFLGIFVLYVVNGVRL</sequence>
<keyword evidence="4" id="KW-1185">Reference proteome</keyword>
<evidence type="ECO:0000313" key="3">
    <source>
        <dbReference type="EMBL" id="RAW42163.1"/>
    </source>
</evidence>
<feature type="transmembrane region" description="Helical" evidence="1">
    <location>
        <begin position="20"/>
        <end position="43"/>
    </location>
</feature>
<gene>
    <name evidence="3" type="ORF">PC110_g1679</name>
    <name evidence="2" type="ORF">PC117_g12842</name>
</gene>
<dbReference type="EMBL" id="RCMK01000361">
    <property type="protein sequence ID" value="KAG2933557.1"/>
    <property type="molecule type" value="Genomic_DNA"/>
</dbReference>
<proteinExistence type="predicted"/>
<reference evidence="3 4" key="1">
    <citation type="submission" date="2018-01" db="EMBL/GenBank/DDBJ databases">
        <title>Draft genome of the strawberry crown rot pathogen Phytophthora cactorum.</title>
        <authorList>
            <person name="Armitage A.D."/>
            <person name="Lysoe E."/>
            <person name="Nellist C.F."/>
            <person name="Harrison R.J."/>
            <person name="Brurberg M.B."/>
        </authorList>
    </citation>
    <scope>NUCLEOTIDE SEQUENCE [LARGE SCALE GENOMIC DNA]</scope>
    <source>
        <strain evidence="3 4">10300</strain>
    </source>
</reference>
<name>A0A329SYH0_9STRA</name>
<organism evidence="3 4">
    <name type="scientific">Phytophthora cactorum</name>
    <dbReference type="NCBI Taxonomy" id="29920"/>
    <lineage>
        <taxon>Eukaryota</taxon>
        <taxon>Sar</taxon>
        <taxon>Stramenopiles</taxon>
        <taxon>Oomycota</taxon>
        <taxon>Peronosporomycetes</taxon>
        <taxon>Peronosporales</taxon>
        <taxon>Peronosporaceae</taxon>
        <taxon>Phytophthora</taxon>
    </lineage>
</organism>
<dbReference type="AlphaFoldDB" id="A0A329SYH0"/>
<keyword evidence="1" id="KW-1133">Transmembrane helix</keyword>
<keyword evidence="1" id="KW-0812">Transmembrane</keyword>
<keyword evidence="1" id="KW-0472">Membrane</keyword>
<dbReference type="Proteomes" id="UP000251314">
    <property type="component" value="Unassembled WGS sequence"/>
</dbReference>
<dbReference type="VEuPathDB" id="FungiDB:PC110_g1679"/>
<reference evidence="2" key="2">
    <citation type="submission" date="2018-10" db="EMBL/GenBank/DDBJ databases">
        <title>Effector identification in a new, highly contiguous assembly of the strawberry crown rot pathogen Phytophthora cactorum.</title>
        <authorList>
            <person name="Armitage A.D."/>
            <person name="Nellist C.F."/>
            <person name="Bates H."/>
            <person name="Vickerstaff R.J."/>
            <person name="Harrison R.J."/>
        </authorList>
    </citation>
    <scope>NUCLEOTIDE SEQUENCE</scope>
    <source>
        <strain evidence="2">4040</strain>
    </source>
</reference>
<protein>
    <submittedName>
        <fullName evidence="3">Uncharacterized protein</fullName>
    </submittedName>
</protein>
<dbReference type="EMBL" id="MJFZ01000019">
    <property type="protein sequence ID" value="RAW42163.1"/>
    <property type="molecule type" value="Genomic_DNA"/>
</dbReference>
<evidence type="ECO:0000256" key="1">
    <source>
        <dbReference type="SAM" id="Phobius"/>
    </source>
</evidence>
<accession>A0A329SYH0</accession>